<dbReference type="InterPro" id="IPR006139">
    <property type="entry name" value="D-isomer_2_OHA_DH_cat_dom"/>
</dbReference>
<evidence type="ECO:0000256" key="2">
    <source>
        <dbReference type="ARBA" id="ARBA00023002"/>
    </source>
</evidence>
<dbReference type="PANTHER" id="PTHR43026:SF1">
    <property type="entry name" value="2-HYDROXYACID DEHYDROGENASE HOMOLOG 1-RELATED"/>
    <property type="match status" value="1"/>
</dbReference>
<keyword evidence="2 4" id="KW-0560">Oxidoreductase</keyword>
<gene>
    <name evidence="7" type="ORF">HK100_004767</name>
</gene>
<dbReference type="AlphaFoldDB" id="A0AAD5SUQ1"/>
<dbReference type="EMBL" id="JADGJH010002301">
    <property type="protein sequence ID" value="KAJ3100161.1"/>
    <property type="molecule type" value="Genomic_DNA"/>
</dbReference>
<dbReference type="Pfam" id="PF02826">
    <property type="entry name" value="2-Hacid_dh_C"/>
    <property type="match status" value="1"/>
</dbReference>
<evidence type="ECO:0008006" key="9">
    <source>
        <dbReference type="Google" id="ProtNLM"/>
    </source>
</evidence>
<dbReference type="PANTHER" id="PTHR43026">
    <property type="entry name" value="2-HYDROXYACID DEHYDROGENASE HOMOLOG 1-RELATED"/>
    <property type="match status" value="1"/>
</dbReference>
<evidence type="ECO:0000256" key="1">
    <source>
        <dbReference type="ARBA" id="ARBA00005854"/>
    </source>
</evidence>
<dbReference type="SUPFAM" id="SSF51735">
    <property type="entry name" value="NAD(P)-binding Rossmann-fold domains"/>
    <property type="match status" value="1"/>
</dbReference>
<keyword evidence="3" id="KW-0520">NAD</keyword>
<keyword evidence="8" id="KW-1185">Reference proteome</keyword>
<feature type="domain" description="D-isomer specific 2-hydroxyacid dehydrogenase NAD-binding" evidence="6">
    <location>
        <begin position="156"/>
        <end position="343"/>
    </location>
</feature>
<evidence type="ECO:0000259" key="6">
    <source>
        <dbReference type="Pfam" id="PF02826"/>
    </source>
</evidence>
<proteinExistence type="inferred from homology"/>
<evidence type="ECO:0000259" key="5">
    <source>
        <dbReference type="Pfam" id="PF00389"/>
    </source>
</evidence>
<dbReference type="InterPro" id="IPR058205">
    <property type="entry name" value="D-LDH-like"/>
</dbReference>
<dbReference type="CDD" id="cd12183">
    <property type="entry name" value="LDH_like_2"/>
    <property type="match status" value="1"/>
</dbReference>
<protein>
    <recommendedName>
        <fullName evidence="9">D-lactate dehydrogenase</fullName>
    </recommendedName>
</protein>
<organism evidence="7 8">
    <name type="scientific">Physocladia obscura</name>
    <dbReference type="NCBI Taxonomy" id="109957"/>
    <lineage>
        <taxon>Eukaryota</taxon>
        <taxon>Fungi</taxon>
        <taxon>Fungi incertae sedis</taxon>
        <taxon>Chytridiomycota</taxon>
        <taxon>Chytridiomycota incertae sedis</taxon>
        <taxon>Chytridiomycetes</taxon>
        <taxon>Chytridiales</taxon>
        <taxon>Chytriomycetaceae</taxon>
        <taxon>Physocladia</taxon>
    </lineage>
</organism>
<dbReference type="Proteomes" id="UP001211907">
    <property type="component" value="Unassembled WGS sequence"/>
</dbReference>
<evidence type="ECO:0000313" key="7">
    <source>
        <dbReference type="EMBL" id="KAJ3100161.1"/>
    </source>
</evidence>
<evidence type="ECO:0000256" key="4">
    <source>
        <dbReference type="RuleBase" id="RU003719"/>
    </source>
</evidence>
<accession>A0AAD5SUQ1</accession>
<dbReference type="InterPro" id="IPR029753">
    <property type="entry name" value="D-isomer_DH_CS"/>
</dbReference>
<dbReference type="Pfam" id="PF00389">
    <property type="entry name" value="2-Hacid_dh"/>
    <property type="match status" value="1"/>
</dbReference>
<dbReference type="PROSITE" id="PS00670">
    <property type="entry name" value="D_2_HYDROXYACID_DH_2"/>
    <property type="match status" value="1"/>
</dbReference>
<dbReference type="InterPro" id="IPR006140">
    <property type="entry name" value="D-isomer_DH_NAD-bd"/>
</dbReference>
<dbReference type="PROSITE" id="PS00671">
    <property type="entry name" value="D_2_HYDROXYACID_DH_3"/>
    <property type="match status" value="1"/>
</dbReference>
<comment type="similarity">
    <text evidence="1 4">Belongs to the D-isomer specific 2-hydroxyacid dehydrogenase family.</text>
</comment>
<dbReference type="GO" id="GO:0051287">
    <property type="term" value="F:NAD binding"/>
    <property type="evidence" value="ECO:0007669"/>
    <property type="project" value="InterPro"/>
</dbReference>
<name>A0AAD5SUQ1_9FUNG</name>
<evidence type="ECO:0000256" key="3">
    <source>
        <dbReference type="ARBA" id="ARBA00023027"/>
    </source>
</evidence>
<sequence>MSHRLLLDAGKKAVATIGRRAYTSGTLAGWGSGSGSRLGLERPVKLAVFDSMAHETPFLAAAEAEFDGLVSVTRFKTRLDAQTAGLAHGFDAASVFVNDEVNAAVVAGLRDCGVRHVAVRAAGFDHVDVAACTAGGLVATRVPRYSPYAVAEFAMCLLLAANRRVVPAVARVRQGNFGLAGLVGFDLRGKTVGVVGTGNIGRAFVGIAQGFGCRVLCADPHPDAALAAAGAEYVALDRLFREAHAVSLHCPLTPASVHLVNADSLASMRDGVVIVNTSRGALIDTTALIDAIKCRKVGAAGIDVYEYEAGMFFRDLSANEFIADNEFSRLLSFNNVIVTGHQGFLTTEALTKITNTMLLNVYAFRDIPIPSQADKDLLAELAENKIC</sequence>
<dbReference type="InterPro" id="IPR036291">
    <property type="entry name" value="NAD(P)-bd_dom_sf"/>
</dbReference>
<evidence type="ECO:0000313" key="8">
    <source>
        <dbReference type="Proteomes" id="UP001211907"/>
    </source>
</evidence>
<comment type="caution">
    <text evidence="7">The sequence shown here is derived from an EMBL/GenBank/DDBJ whole genome shotgun (WGS) entry which is preliminary data.</text>
</comment>
<dbReference type="Gene3D" id="3.40.50.720">
    <property type="entry name" value="NAD(P)-binding Rossmann-like Domain"/>
    <property type="match status" value="2"/>
</dbReference>
<dbReference type="GO" id="GO:0016616">
    <property type="term" value="F:oxidoreductase activity, acting on the CH-OH group of donors, NAD or NADP as acceptor"/>
    <property type="evidence" value="ECO:0007669"/>
    <property type="project" value="InterPro"/>
</dbReference>
<reference evidence="7" key="1">
    <citation type="submission" date="2020-05" db="EMBL/GenBank/DDBJ databases">
        <title>Phylogenomic resolution of chytrid fungi.</title>
        <authorList>
            <person name="Stajich J.E."/>
            <person name="Amses K."/>
            <person name="Simmons R."/>
            <person name="Seto K."/>
            <person name="Myers J."/>
            <person name="Bonds A."/>
            <person name="Quandt C.A."/>
            <person name="Barry K."/>
            <person name="Liu P."/>
            <person name="Grigoriev I."/>
            <person name="Longcore J.E."/>
            <person name="James T.Y."/>
        </authorList>
    </citation>
    <scope>NUCLEOTIDE SEQUENCE</scope>
    <source>
        <strain evidence="7">JEL0513</strain>
    </source>
</reference>
<feature type="domain" description="D-isomer specific 2-hydroxyacid dehydrogenase catalytic" evidence="5">
    <location>
        <begin position="60"/>
        <end position="365"/>
    </location>
</feature>
<dbReference type="SUPFAM" id="SSF52283">
    <property type="entry name" value="Formate/glycerate dehydrogenase catalytic domain-like"/>
    <property type="match status" value="1"/>
</dbReference>